<comment type="caution">
    <text evidence="1">The sequence shown here is derived from an EMBL/GenBank/DDBJ whole genome shotgun (WGS) entry which is preliminary data.</text>
</comment>
<proteinExistence type="predicted"/>
<dbReference type="Proteomes" id="UP001145114">
    <property type="component" value="Unassembled WGS sequence"/>
</dbReference>
<sequence>AVKRAKDALNMESTNFEALDGAFSQHQTAYTMVNETYAGHNFEGDYSHDLEYPGSAGWERQNPLQYALAAPKYSDIDLISESANYYSQADA</sequence>
<reference evidence="1" key="1">
    <citation type="submission" date="2022-06" db="EMBL/GenBank/DDBJ databases">
        <title>Phylogenomic reconstructions and comparative analyses of Kickxellomycotina fungi.</title>
        <authorList>
            <person name="Reynolds N.K."/>
            <person name="Stajich J.E."/>
            <person name="Barry K."/>
            <person name="Grigoriev I.V."/>
            <person name="Crous P."/>
            <person name="Smith M.E."/>
        </authorList>
    </citation>
    <scope>NUCLEOTIDE SEQUENCE</scope>
    <source>
        <strain evidence="1">RSA 2271</strain>
    </source>
</reference>
<keyword evidence="2" id="KW-1185">Reference proteome</keyword>
<evidence type="ECO:0000313" key="2">
    <source>
        <dbReference type="Proteomes" id="UP001145114"/>
    </source>
</evidence>
<accession>A0ACC1HLM7</accession>
<dbReference type="EMBL" id="JAMZIH010005077">
    <property type="protein sequence ID" value="KAJ1676073.1"/>
    <property type="molecule type" value="Genomic_DNA"/>
</dbReference>
<feature type="non-terminal residue" evidence="1">
    <location>
        <position position="1"/>
    </location>
</feature>
<organism evidence="1 2">
    <name type="scientific">Spiromyces aspiralis</name>
    <dbReference type="NCBI Taxonomy" id="68401"/>
    <lineage>
        <taxon>Eukaryota</taxon>
        <taxon>Fungi</taxon>
        <taxon>Fungi incertae sedis</taxon>
        <taxon>Zoopagomycota</taxon>
        <taxon>Kickxellomycotina</taxon>
        <taxon>Kickxellomycetes</taxon>
        <taxon>Kickxellales</taxon>
        <taxon>Kickxellaceae</taxon>
        <taxon>Spiromyces</taxon>
    </lineage>
</organism>
<name>A0ACC1HLM7_9FUNG</name>
<evidence type="ECO:0000313" key="1">
    <source>
        <dbReference type="EMBL" id="KAJ1676073.1"/>
    </source>
</evidence>
<gene>
    <name evidence="1" type="ORF">EV182_008935</name>
</gene>
<protein>
    <submittedName>
        <fullName evidence="1">Uncharacterized protein</fullName>
    </submittedName>
</protein>
<feature type="non-terminal residue" evidence="1">
    <location>
        <position position="91"/>
    </location>
</feature>